<dbReference type="EMBL" id="JAULSN010000001">
    <property type="protein sequence ID" value="KAK3383580.1"/>
    <property type="molecule type" value="Genomic_DNA"/>
</dbReference>
<reference evidence="2" key="1">
    <citation type="journal article" date="2023" name="Mol. Phylogenet. Evol.">
        <title>Genome-scale phylogeny and comparative genomics of the fungal order Sordariales.</title>
        <authorList>
            <person name="Hensen N."/>
            <person name="Bonometti L."/>
            <person name="Westerberg I."/>
            <person name="Brannstrom I.O."/>
            <person name="Guillou S."/>
            <person name="Cros-Aarteil S."/>
            <person name="Calhoun S."/>
            <person name="Haridas S."/>
            <person name="Kuo A."/>
            <person name="Mondo S."/>
            <person name="Pangilinan J."/>
            <person name="Riley R."/>
            <person name="LaButti K."/>
            <person name="Andreopoulos B."/>
            <person name="Lipzen A."/>
            <person name="Chen C."/>
            <person name="Yan M."/>
            <person name="Daum C."/>
            <person name="Ng V."/>
            <person name="Clum A."/>
            <person name="Steindorff A."/>
            <person name="Ohm R.A."/>
            <person name="Martin F."/>
            <person name="Silar P."/>
            <person name="Natvig D.O."/>
            <person name="Lalanne C."/>
            <person name="Gautier V."/>
            <person name="Ament-Velasquez S.L."/>
            <person name="Kruys A."/>
            <person name="Hutchinson M.I."/>
            <person name="Powell A.J."/>
            <person name="Barry K."/>
            <person name="Miller A.N."/>
            <person name="Grigoriev I.V."/>
            <person name="Debuchy R."/>
            <person name="Gladieux P."/>
            <person name="Hiltunen Thoren M."/>
            <person name="Johannesson H."/>
        </authorList>
    </citation>
    <scope>NUCLEOTIDE SEQUENCE</scope>
    <source>
        <strain evidence="2">CBS 958.72</strain>
    </source>
</reference>
<sequence length="204" mass="21754">MRNWWARPPSLRLGCPVDEIIRVGPPSSIIVTNSAAPSKAFRHTEPRAPSPEPVLIHTYAAAMASIIARRAFTTTARRLAPTGEQALSSESKKNPEIMVLGGVMVLALAGAGFYFGRSPTSSSSESSVPVAKNSMPWESASGDGKYQYHPGGDPKSAPKDAPSAVNVVIVPDVNLPKVFDFQNSTIIRPSADDFVKSTPKNVAR</sequence>
<dbReference type="PANTHER" id="PTHR40466">
    <property type="entry name" value="EXPRESSED PROTEIN"/>
    <property type="match status" value="1"/>
</dbReference>
<comment type="caution">
    <text evidence="2">The sequence shown here is derived from an EMBL/GenBank/DDBJ whole genome shotgun (WGS) entry which is preliminary data.</text>
</comment>
<protein>
    <submittedName>
        <fullName evidence="2">Uncharacterized protein</fullName>
    </submittedName>
</protein>
<name>A0AAE0NLD2_9PEZI</name>
<organism evidence="2 3">
    <name type="scientific">Lasiosphaeria ovina</name>
    <dbReference type="NCBI Taxonomy" id="92902"/>
    <lineage>
        <taxon>Eukaryota</taxon>
        <taxon>Fungi</taxon>
        <taxon>Dikarya</taxon>
        <taxon>Ascomycota</taxon>
        <taxon>Pezizomycotina</taxon>
        <taxon>Sordariomycetes</taxon>
        <taxon>Sordariomycetidae</taxon>
        <taxon>Sordariales</taxon>
        <taxon>Lasiosphaeriaceae</taxon>
        <taxon>Lasiosphaeria</taxon>
    </lineage>
</organism>
<keyword evidence="3" id="KW-1185">Reference proteome</keyword>
<dbReference type="PANTHER" id="PTHR40466:SF1">
    <property type="entry name" value="FUNGAL PROTEIN"/>
    <property type="match status" value="1"/>
</dbReference>
<evidence type="ECO:0000256" key="1">
    <source>
        <dbReference type="SAM" id="MobiDB-lite"/>
    </source>
</evidence>
<feature type="region of interest" description="Disordered" evidence="1">
    <location>
        <begin position="141"/>
        <end position="161"/>
    </location>
</feature>
<dbReference type="Proteomes" id="UP001287356">
    <property type="component" value="Unassembled WGS sequence"/>
</dbReference>
<evidence type="ECO:0000313" key="3">
    <source>
        <dbReference type="Proteomes" id="UP001287356"/>
    </source>
</evidence>
<dbReference type="AlphaFoldDB" id="A0AAE0NLD2"/>
<proteinExistence type="predicted"/>
<evidence type="ECO:0000313" key="2">
    <source>
        <dbReference type="EMBL" id="KAK3383580.1"/>
    </source>
</evidence>
<accession>A0AAE0NLD2</accession>
<gene>
    <name evidence="2" type="ORF">B0T24DRAFT_605505</name>
</gene>
<reference evidence="2" key="2">
    <citation type="submission" date="2023-06" db="EMBL/GenBank/DDBJ databases">
        <authorList>
            <consortium name="Lawrence Berkeley National Laboratory"/>
            <person name="Haridas S."/>
            <person name="Hensen N."/>
            <person name="Bonometti L."/>
            <person name="Westerberg I."/>
            <person name="Brannstrom I.O."/>
            <person name="Guillou S."/>
            <person name="Cros-Aarteil S."/>
            <person name="Calhoun S."/>
            <person name="Kuo A."/>
            <person name="Mondo S."/>
            <person name="Pangilinan J."/>
            <person name="Riley R."/>
            <person name="Labutti K."/>
            <person name="Andreopoulos B."/>
            <person name="Lipzen A."/>
            <person name="Chen C."/>
            <person name="Yanf M."/>
            <person name="Daum C."/>
            <person name="Ng V."/>
            <person name="Clum A."/>
            <person name="Steindorff A."/>
            <person name="Ohm R."/>
            <person name="Martin F."/>
            <person name="Silar P."/>
            <person name="Natvig D."/>
            <person name="Lalanne C."/>
            <person name="Gautier V."/>
            <person name="Ament-Velasquez S.L."/>
            <person name="Kruys A."/>
            <person name="Hutchinson M.I."/>
            <person name="Powell A.J."/>
            <person name="Barry K."/>
            <person name="Miller A.N."/>
            <person name="Grigoriev I.V."/>
            <person name="Debuchy R."/>
            <person name="Gladieux P."/>
            <person name="Thoren M.H."/>
            <person name="Johannesson H."/>
        </authorList>
    </citation>
    <scope>NUCLEOTIDE SEQUENCE</scope>
    <source>
        <strain evidence="2">CBS 958.72</strain>
    </source>
</reference>
<dbReference type="InterPro" id="IPR039965">
    <property type="entry name" value="C3H7.08c"/>
</dbReference>